<name>A0A0K9PN18_ZOSMR</name>
<keyword evidence="4 13" id="KW-0808">Transferase</keyword>
<dbReference type="GO" id="GO:0016020">
    <property type="term" value="C:membrane"/>
    <property type="evidence" value="ECO:0007669"/>
    <property type="project" value="UniProtKB-SubCell"/>
</dbReference>
<keyword evidence="12" id="KW-0732">Signal</keyword>
<reference evidence="14" key="1">
    <citation type="journal article" date="2016" name="Nature">
        <title>The genome of the seagrass Zostera marina reveals angiosperm adaptation to the sea.</title>
        <authorList>
            <person name="Olsen J.L."/>
            <person name="Rouze P."/>
            <person name="Verhelst B."/>
            <person name="Lin Y.-C."/>
            <person name="Bayer T."/>
            <person name="Collen J."/>
            <person name="Dattolo E."/>
            <person name="De Paoli E."/>
            <person name="Dittami S."/>
            <person name="Maumus F."/>
            <person name="Michel G."/>
            <person name="Kersting A."/>
            <person name="Lauritano C."/>
            <person name="Lohaus R."/>
            <person name="Toepel M."/>
            <person name="Tonon T."/>
            <person name="Vanneste K."/>
            <person name="Amirebrahimi M."/>
            <person name="Brakel J."/>
            <person name="Bostroem C."/>
            <person name="Chovatia M."/>
            <person name="Grimwood J."/>
            <person name="Jenkins J.W."/>
            <person name="Jueterbock A."/>
            <person name="Mraz A."/>
            <person name="Stam W.T."/>
            <person name="Tice H."/>
            <person name="Bornberg-Bauer E."/>
            <person name="Green P.J."/>
            <person name="Pearson G.A."/>
            <person name="Procaccini G."/>
            <person name="Duarte C.M."/>
            <person name="Schmutz J."/>
            <person name="Reusch T.B.H."/>
            <person name="Van de Peer Y."/>
        </authorList>
    </citation>
    <scope>NUCLEOTIDE SEQUENCE [LARGE SCALE GENOMIC DNA]</scope>
    <source>
        <strain evidence="14">cv. Finnish</strain>
    </source>
</reference>
<evidence type="ECO:0000256" key="1">
    <source>
        <dbReference type="ARBA" id="ARBA00004167"/>
    </source>
</evidence>
<sequence>MGSSTQFRNGPPFAGALVILLLLPVVLPSLFSPLTGHASSVFSEYNVPKPKHTILLDGALQREISDEQKNNLWTAMTSKEWKHSLTTISNNNLSLPTSTQGYIQVFLDGGLNQQRMGVCDAVAVAKILNATLVIPHLEVNPVWKDSSSFADIFDVDHFIDVLKDDISIVRELPLEYSWSTREYYALAIRSTRIKTAPVHASANWYLENVGPVLQSFGVAAIAPFSHRLAFDNMPKEIQQLRCKVNFKALEFVPHVKALGDALVSRLRSPLPPQLDENEDYLQEASDQNIANGKFVALHLRFDKDMAAHSACDFGGGKAENLALAKYRQVLWQGRVLNSQFTDEELRSQGRCPMTPEEIGLLLAALGFDSNTRLYLASHKVYGGKERLSSLLDLFPLMEDKKSLASKIELAKVDKKASLLAAVDYYVGMQSDIFISASPGNMHNAMVGHRTFENLKTIRPNMGLLGQLFLNKTMEWDEFQAAVQEGHANRQGEIRLRKPKQSIYTYPAPDCMCHHQQEAGLIST</sequence>
<evidence type="ECO:0000256" key="11">
    <source>
        <dbReference type="ARBA" id="ARBA00030350"/>
    </source>
</evidence>
<keyword evidence="10" id="KW-0119">Carbohydrate metabolism</keyword>
<dbReference type="GO" id="GO:0006004">
    <property type="term" value="P:fucose metabolic process"/>
    <property type="evidence" value="ECO:0007669"/>
    <property type="project" value="UniProtKB-KW"/>
</dbReference>
<feature type="signal peptide" evidence="12">
    <location>
        <begin position="1"/>
        <end position="28"/>
    </location>
</feature>
<dbReference type="PANTHER" id="PTHR31933:SF5">
    <property type="entry name" value="O-FUCOSYLTRANSFERASE 31"/>
    <property type="match status" value="1"/>
</dbReference>
<evidence type="ECO:0000256" key="10">
    <source>
        <dbReference type="ARBA" id="ARBA00023277"/>
    </source>
</evidence>
<evidence type="ECO:0000256" key="5">
    <source>
        <dbReference type="ARBA" id="ARBA00022692"/>
    </source>
</evidence>
<accession>A0A0K9PN18</accession>
<dbReference type="EMBL" id="LFYR01000729">
    <property type="protein sequence ID" value="KMZ70364.1"/>
    <property type="molecule type" value="Genomic_DNA"/>
</dbReference>
<dbReference type="OMA" id="LPMDIQH"/>
<evidence type="ECO:0000256" key="12">
    <source>
        <dbReference type="SAM" id="SignalP"/>
    </source>
</evidence>
<organism evidence="13 14">
    <name type="scientific">Zostera marina</name>
    <name type="common">Eelgrass</name>
    <dbReference type="NCBI Taxonomy" id="29655"/>
    <lineage>
        <taxon>Eukaryota</taxon>
        <taxon>Viridiplantae</taxon>
        <taxon>Streptophyta</taxon>
        <taxon>Embryophyta</taxon>
        <taxon>Tracheophyta</taxon>
        <taxon>Spermatophyta</taxon>
        <taxon>Magnoliopsida</taxon>
        <taxon>Liliopsida</taxon>
        <taxon>Zosteraceae</taxon>
        <taxon>Zostera</taxon>
    </lineage>
</organism>
<evidence type="ECO:0000256" key="7">
    <source>
        <dbReference type="ARBA" id="ARBA00023136"/>
    </source>
</evidence>
<comment type="similarity">
    <text evidence="2">Belongs to the glycosyltransferase GT106 family.</text>
</comment>
<dbReference type="Pfam" id="PF10250">
    <property type="entry name" value="O-FucT"/>
    <property type="match status" value="1"/>
</dbReference>
<dbReference type="InterPro" id="IPR052272">
    <property type="entry name" value="GT106_glycosyltransferase"/>
</dbReference>
<evidence type="ECO:0000256" key="9">
    <source>
        <dbReference type="ARBA" id="ARBA00023253"/>
    </source>
</evidence>
<evidence type="ECO:0000313" key="14">
    <source>
        <dbReference type="Proteomes" id="UP000036987"/>
    </source>
</evidence>
<gene>
    <name evidence="13" type="ORF">ZOSMA_1G03460</name>
</gene>
<dbReference type="PANTHER" id="PTHR31933">
    <property type="entry name" value="O-FUCOSYLTRANSFERASE 2-RELATED"/>
    <property type="match status" value="1"/>
</dbReference>
<keyword evidence="8" id="KW-0325">Glycoprotein</keyword>
<evidence type="ECO:0000256" key="2">
    <source>
        <dbReference type="ARBA" id="ARBA00007737"/>
    </source>
</evidence>
<evidence type="ECO:0000256" key="3">
    <source>
        <dbReference type="ARBA" id="ARBA00022676"/>
    </source>
</evidence>
<evidence type="ECO:0000256" key="8">
    <source>
        <dbReference type="ARBA" id="ARBA00023180"/>
    </source>
</evidence>
<dbReference type="InterPro" id="IPR019378">
    <property type="entry name" value="GDP-Fuc_O-FucTrfase"/>
</dbReference>
<keyword evidence="9" id="KW-0294">Fucose metabolism</keyword>
<keyword evidence="5" id="KW-0812">Transmembrane</keyword>
<keyword evidence="3 13" id="KW-0328">Glycosyltransferase</keyword>
<feature type="chain" id="PRO_5005528147" description="O-fucosyltransferase family protein" evidence="12">
    <location>
        <begin position="29"/>
        <end position="523"/>
    </location>
</feature>
<dbReference type="PIRSF" id="PIRSF009360">
    <property type="entry name" value="UCP009360"/>
    <property type="match status" value="1"/>
</dbReference>
<dbReference type="InterPro" id="IPR024709">
    <property type="entry name" value="FucosylTrfase_pln"/>
</dbReference>
<proteinExistence type="inferred from homology"/>
<comment type="subcellular location">
    <subcellularLocation>
        <location evidence="1">Membrane</location>
        <topology evidence="1">Single-pass membrane protein</topology>
    </subcellularLocation>
</comment>
<dbReference type="AlphaFoldDB" id="A0A0K9PN18"/>
<evidence type="ECO:0000313" key="13">
    <source>
        <dbReference type="EMBL" id="KMZ70364.1"/>
    </source>
</evidence>
<comment type="caution">
    <text evidence="13">The sequence shown here is derived from an EMBL/GenBank/DDBJ whole genome shotgun (WGS) entry which is preliminary data.</text>
</comment>
<keyword evidence="6" id="KW-1133">Transmembrane helix</keyword>
<keyword evidence="7" id="KW-0472">Membrane</keyword>
<keyword evidence="14" id="KW-1185">Reference proteome</keyword>
<dbReference type="OrthoDB" id="1882547at2759"/>
<dbReference type="CDD" id="cd11299">
    <property type="entry name" value="O-FucT_plant"/>
    <property type="match status" value="1"/>
</dbReference>
<protein>
    <recommendedName>
        <fullName evidence="11">O-fucosyltransferase family protein</fullName>
    </recommendedName>
</protein>
<evidence type="ECO:0000256" key="6">
    <source>
        <dbReference type="ARBA" id="ARBA00022989"/>
    </source>
</evidence>
<evidence type="ECO:0000256" key="4">
    <source>
        <dbReference type="ARBA" id="ARBA00022679"/>
    </source>
</evidence>
<dbReference type="Proteomes" id="UP000036987">
    <property type="component" value="Unassembled WGS sequence"/>
</dbReference>
<dbReference type="GO" id="GO:0016757">
    <property type="term" value="F:glycosyltransferase activity"/>
    <property type="evidence" value="ECO:0007669"/>
    <property type="project" value="UniProtKB-KW"/>
</dbReference>